<dbReference type="InterPro" id="IPR046230">
    <property type="entry name" value="DUF6263"/>
</dbReference>
<gene>
    <name evidence="2" type="ORF">HGP29_22690</name>
</gene>
<dbReference type="Pfam" id="PF19777">
    <property type="entry name" value="DUF6263"/>
    <property type="match status" value="1"/>
</dbReference>
<keyword evidence="3" id="KW-1185">Reference proteome</keyword>
<sequence length="309" mass="35127">MRTIFKLTTLLLFIVGINVHAQKKASLGLNLETGKTYYQSSVSNIEMKQNINGQEVNITMDTDTKTAFQILNEKEGVYQIKVTYPFLEVGMYVGPNLQSFSSAQNEDPFSKILSAMSHYSFELSLSKKGKITDIRGLDDYWKKIDEETKDIPAMQKSQILNQIKQSYGEKQLKTNMEMLTNIFPEEAVKKGSTWSKSSQYTISFTANIKRTFTVEKLSKTEIIINEVNHIATDNTKEEYQEINGMQMRYEMEGDNEATYTIDRTTGWIKNVNSTMKLDGFTHINAGGQVMKVPLEFTTITSTNDNGLVK</sequence>
<keyword evidence="1" id="KW-0732">Signal</keyword>
<evidence type="ECO:0000256" key="1">
    <source>
        <dbReference type="SAM" id="SignalP"/>
    </source>
</evidence>
<organism evidence="2 3">
    <name type="scientific">Flammeovirga agarivorans</name>
    <dbReference type="NCBI Taxonomy" id="2726742"/>
    <lineage>
        <taxon>Bacteria</taxon>
        <taxon>Pseudomonadati</taxon>
        <taxon>Bacteroidota</taxon>
        <taxon>Cytophagia</taxon>
        <taxon>Cytophagales</taxon>
        <taxon>Flammeovirgaceae</taxon>
        <taxon>Flammeovirga</taxon>
    </lineage>
</organism>
<dbReference type="AlphaFoldDB" id="A0A7X8SPR6"/>
<name>A0A7X8SPR6_9BACT</name>
<evidence type="ECO:0008006" key="4">
    <source>
        <dbReference type="Google" id="ProtNLM"/>
    </source>
</evidence>
<dbReference type="RefSeq" id="WP_168884740.1">
    <property type="nucleotide sequence ID" value="NZ_JABAIL010000009.1"/>
</dbReference>
<feature type="chain" id="PRO_5030562070" description="DUF4412 domain-containing protein" evidence="1">
    <location>
        <begin position="22"/>
        <end position="309"/>
    </location>
</feature>
<feature type="signal peptide" evidence="1">
    <location>
        <begin position="1"/>
        <end position="21"/>
    </location>
</feature>
<protein>
    <recommendedName>
        <fullName evidence="4">DUF4412 domain-containing protein</fullName>
    </recommendedName>
</protein>
<comment type="caution">
    <text evidence="2">The sequence shown here is derived from an EMBL/GenBank/DDBJ whole genome shotgun (WGS) entry which is preliminary data.</text>
</comment>
<evidence type="ECO:0000313" key="3">
    <source>
        <dbReference type="Proteomes" id="UP000585050"/>
    </source>
</evidence>
<dbReference type="Proteomes" id="UP000585050">
    <property type="component" value="Unassembled WGS sequence"/>
</dbReference>
<evidence type="ECO:0000313" key="2">
    <source>
        <dbReference type="EMBL" id="NLR94027.1"/>
    </source>
</evidence>
<proteinExistence type="predicted"/>
<reference evidence="2 3" key="1">
    <citation type="submission" date="2020-04" db="EMBL/GenBank/DDBJ databases">
        <title>Flammeovirga sp. SR4, a novel species isolated from seawater.</title>
        <authorList>
            <person name="Wang X."/>
        </authorList>
    </citation>
    <scope>NUCLEOTIDE SEQUENCE [LARGE SCALE GENOMIC DNA]</scope>
    <source>
        <strain evidence="2 3">SR4</strain>
    </source>
</reference>
<dbReference type="EMBL" id="JABAIL010000009">
    <property type="protein sequence ID" value="NLR94027.1"/>
    <property type="molecule type" value="Genomic_DNA"/>
</dbReference>
<accession>A0A7X8SPR6</accession>